<dbReference type="SUPFAM" id="SSF46689">
    <property type="entry name" value="Homeodomain-like"/>
    <property type="match status" value="1"/>
</dbReference>
<dbReference type="PROSITE" id="PS50977">
    <property type="entry name" value="HTH_TETR_2"/>
    <property type="match status" value="1"/>
</dbReference>
<gene>
    <name evidence="6" type="ORF">OHU69_04440</name>
</gene>
<dbReference type="Pfam" id="PF00440">
    <property type="entry name" value="TetR_N"/>
    <property type="match status" value="1"/>
</dbReference>
<proteinExistence type="predicted"/>
<evidence type="ECO:0000256" key="3">
    <source>
        <dbReference type="ARBA" id="ARBA00023163"/>
    </source>
</evidence>
<dbReference type="Gene3D" id="1.10.10.60">
    <property type="entry name" value="Homeodomain-like"/>
    <property type="match status" value="1"/>
</dbReference>
<dbReference type="PANTHER" id="PTHR30055">
    <property type="entry name" value="HTH-TYPE TRANSCRIPTIONAL REGULATOR RUTR"/>
    <property type="match status" value="1"/>
</dbReference>
<dbReference type="PANTHER" id="PTHR30055:SF234">
    <property type="entry name" value="HTH-TYPE TRANSCRIPTIONAL REGULATOR BETI"/>
    <property type="match status" value="1"/>
</dbReference>
<evidence type="ECO:0000256" key="2">
    <source>
        <dbReference type="ARBA" id="ARBA00023125"/>
    </source>
</evidence>
<dbReference type="GO" id="GO:0003700">
    <property type="term" value="F:DNA-binding transcription factor activity"/>
    <property type="evidence" value="ECO:0007669"/>
    <property type="project" value="TreeGrafter"/>
</dbReference>
<evidence type="ECO:0000259" key="5">
    <source>
        <dbReference type="PROSITE" id="PS50977"/>
    </source>
</evidence>
<keyword evidence="1" id="KW-0805">Transcription regulation</keyword>
<evidence type="ECO:0000313" key="6">
    <source>
        <dbReference type="EMBL" id="WTS10385.1"/>
    </source>
</evidence>
<dbReference type="PRINTS" id="PR00455">
    <property type="entry name" value="HTHTETR"/>
</dbReference>
<dbReference type="AlphaFoldDB" id="A0AAU1U0B9"/>
<accession>A0AAU1U0B9</accession>
<dbReference type="InterPro" id="IPR009057">
    <property type="entry name" value="Homeodomain-like_sf"/>
</dbReference>
<dbReference type="Gene3D" id="1.10.357.10">
    <property type="entry name" value="Tetracycline Repressor, domain 2"/>
    <property type="match status" value="1"/>
</dbReference>
<evidence type="ECO:0000256" key="4">
    <source>
        <dbReference type="PROSITE-ProRule" id="PRU00335"/>
    </source>
</evidence>
<dbReference type="EMBL" id="CP108195">
    <property type="protein sequence ID" value="WTS10385.1"/>
    <property type="molecule type" value="Genomic_DNA"/>
</dbReference>
<dbReference type="Pfam" id="PF17920">
    <property type="entry name" value="TetR_C_16"/>
    <property type="match status" value="1"/>
</dbReference>
<dbReference type="InterPro" id="IPR041678">
    <property type="entry name" value="TetR_C_16"/>
</dbReference>
<feature type="domain" description="HTH tetR-type" evidence="5">
    <location>
        <begin position="13"/>
        <end position="73"/>
    </location>
</feature>
<evidence type="ECO:0000256" key="1">
    <source>
        <dbReference type="ARBA" id="ARBA00023015"/>
    </source>
</evidence>
<keyword evidence="2 4" id="KW-0238">DNA-binding</keyword>
<dbReference type="InterPro" id="IPR036271">
    <property type="entry name" value="Tet_transcr_reg_TetR-rel_C_sf"/>
</dbReference>
<keyword evidence="3" id="KW-0804">Transcription</keyword>
<sequence length="191" mass="20674">MSGADAGSRRNSARTREALLRAATELFSERGYDRTTIREIGERAGVDPALIARYFGSKPLLYVEVLRAEHGDTAPDDLLTEPRLREVAERAERRGPVPLLRVAVQPLSDGAAQDATRAALRSRLVDPLRARFEREGRDRPGLRADVLVAAVAGVLLARHSGAFEDLADAEVDEVVDVLLETLGGDGPAGDR</sequence>
<protein>
    <submittedName>
        <fullName evidence="6">TetR family transcriptional regulator</fullName>
    </submittedName>
</protein>
<feature type="DNA-binding region" description="H-T-H motif" evidence="4">
    <location>
        <begin position="36"/>
        <end position="55"/>
    </location>
</feature>
<reference evidence="6" key="1">
    <citation type="submission" date="2022-10" db="EMBL/GenBank/DDBJ databases">
        <title>The complete genomes of actinobacterial strains from the NBC collection.</title>
        <authorList>
            <person name="Joergensen T.S."/>
            <person name="Alvarez Arevalo M."/>
            <person name="Sterndorff E.B."/>
            <person name="Faurdal D."/>
            <person name="Vuksanovic O."/>
            <person name="Mourched A.-S."/>
            <person name="Charusanti P."/>
            <person name="Shaw S."/>
            <person name="Blin K."/>
            <person name="Weber T."/>
        </authorList>
    </citation>
    <scope>NUCLEOTIDE SEQUENCE</scope>
    <source>
        <strain evidence="6">NBC_00119</strain>
    </source>
</reference>
<dbReference type="InterPro" id="IPR050109">
    <property type="entry name" value="HTH-type_TetR-like_transc_reg"/>
</dbReference>
<organism evidence="6">
    <name type="scientific">Streptomyces sp. NBC_00119</name>
    <dbReference type="NCBI Taxonomy" id="2975659"/>
    <lineage>
        <taxon>Bacteria</taxon>
        <taxon>Bacillati</taxon>
        <taxon>Actinomycetota</taxon>
        <taxon>Actinomycetes</taxon>
        <taxon>Kitasatosporales</taxon>
        <taxon>Streptomycetaceae</taxon>
        <taxon>Streptomyces</taxon>
    </lineage>
</organism>
<dbReference type="GO" id="GO:0000976">
    <property type="term" value="F:transcription cis-regulatory region binding"/>
    <property type="evidence" value="ECO:0007669"/>
    <property type="project" value="TreeGrafter"/>
</dbReference>
<name>A0AAU1U0B9_9ACTN</name>
<dbReference type="SUPFAM" id="SSF48498">
    <property type="entry name" value="Tetracyclin repressor-like, C-terminal domain"/>
    <property type="match status" value="1"/>
</dbReference>
<dbReference type="InterPro" id="IPR001647">
    <property type="entry name" value="HTH_TetR"/>
</dbReference>